<gene>
    <name evidence="3" type="ORF">CLEI1391_LOCUS17068</name>
</gene>
<dbReference type="SMART" id="SM01411">
    <property type="entry name" value="Ephrin_rec_like"/>
    <property type="match status" value="2"/>
</dbReference>
<dbReference type="InterPro" id="IPR009030">
    <property type="entry name" value="Growth_fac_rcpt_cys_sf"/>
</dbReference>
<keyword evidence="1" id="KW-0732">Signal</keyword>
<dbReference type="PANTHER" id="PTHR46967">
    <property type="entry name" value="INSULIN-LIKE GROWTH FACTOR BINDING PROTEIN,N-TERMINAL"/>
    <property type="match status" value="1"/>
</dbReference>
<accession>A0A7S0S1H0</accession>
<dbReference type="SUPFAM" id="SSF57184">
    <property type="entry name" value="Growth factor receptor domain"/>
    <property type="match status" value="1"/>
</dbReference>
<feature type="chain" id="PRO_5031320708" description="Tyrosine-protein kinase ephrin type A/B receptor-like domain-containing protein" evidence="1">
    <location>
        <begin position="21"/>
        <end position="181"/>
    </location>
</feature>
<dbReference type="PANTHER" id="PTHR46967:SF2">
    <property type="entry name" value="SUSHI, VON WILLEBRAND FACTOR TYPE A, EGF AND PENTRAXIN DOMAIN-CONTAINING PROTEIN 1-LIKE"/>
    <property type="match status" value="1"/>
</dbReference>
<dbReference type="AlphaFoldDB" id="A0A7S0S1H0"/>
<evidence type="ECO:0000313" key="3">
    <source>
        <dbReference type="EMBL" id="CAD8692885.1"/>
    </source>
</evidence>
<dbReference type="Pfam" id="PF07699">
    <property type="entry name" value="Ephrin_rec_like"/>
    <property type="match status" value="2"/>
</dbReference>
<proteinExistence type="predicted"/>
<dbReference type="EMBL" id="HBFB01030529">
    <property type="protein sequence ID" value="CAD8692885.1"/>
    <property type="molecule type" value="Transcribed_RNA"/>
</dbReference>
<feature type="signal peptide" evidence="1">
    <location>
        <begin position="1"/>
        <end position="20"/>
    </location>
</feature>
<evidence type="ECO:0000256" key="1">
    <source>
        <dbReference type="SAM" id="SignalP"/>
    </source>
</evidence>
<reference evidence="3" key="1">
    <citation type="submission" date="2021-01" db="EMBL/GenBank/DDBJ databases">
        <authorList>
            <person name="Corre E."/>
            <person name="Pelletier E."/>
            <person name="Niang G."/>
            <person name="Scheremetjew M."/>
            <person name="Finn R."/>
            <person name="Kale V."/>
            <person name="Holt S."/>
            <person name="Cochrane G."/>
            <person name="Meng A."/>
            <person name="Brown T."/>
            <person name="Cohen L."/>
        </authorList>
    </citation>
    <scope>NUCLEOTIDE SEQUENCE</scope>
    <source>
        <strain evidence="3">SAG 11-49</strain>
    </source>
</reference>
<sequence>MARLHIIACLSLLLVGHIVSAELQVDEATGCEKGRCVTPTNKLSLRGLAQRSLLAVPKAPVCPAGEYLQLLEGKCKKCTPGRAKKNKGAGTCAPCRKGSYAEAEGSAACTPCPAGTTSVLPLPTRCNACPAGTYAPEAGSVRCIPCFENSISEAGASECERCPRGTSTRGKSGQWQCVPDN</sequence>
<name>A0A7S0S1H0_9CHLO</name>
<protein>
    <recommendedName>
        <fullName evidence="2">Tyrosine-protein kinase ephrin type A/B receptor-like domain-containing protein</fullName>
    </recommendedName>
</protein>
<organism evidence="3">
    <name type="scientific">Chlamydomonas leiostraca</name>
    <dbReference type="NCBI Taxonomy" id="1034604"/>
    <lineage>
        <taxon>Eukaryota</taxon>
        <taxon>Viridiplantae</taxon>
        <taxon>Chlorophyta</taxon>
        <taxon>core chlorophytes</taxon>
        <taxon>Chlorophyceae</taxon>
        <taxon>CS clade</taxon>
        <taxon>Chlamydomonadales</taxon>
        <taxon>Chlamydomonadaceae</taxon>
        <taxon>Chlamydomonas</taxon>
    </lineage>
</organism>
<dbReference type="Gene3D" id="2.10.50.10">
    <property type="entry name" value="Tumor Necrosis Factor Receptor, subunit A, domain 2"/>
    <property type="match status" value="2"/>
</dbReference>
<dbReference type="InterPro" id="IPR011641">
    <property type="entry name" value="Tyr-kin_ephrin_A/B_rcpt-like"/>
</dbReference>
<evidence type="ECO:0000259" key="2">
    <source>
        <dbReference type="Pfam" id="PF07699"/>
    </source>
</evidence>
<feature type="domain" description="Tyrosine-protein kinase ephrin type A/B receptor-like" evidence="2">
    <location>
        <begin position="125"/>
        <end position="147"/>
    </location>
</feature>
<feature type="domain" description="Tyrosine-protein kinase ephrin type A/B receptor-like" evidence="2">
    <location>
        <begin position="86"/>
        <end position="117"/>
    </location>
</feature>